<sequence length="286" mass="31138">MGCTVLGTTEKLKGLAQAANAAHLSASTHWEKLSGGRTNHVYLGHFPNMKMVFKFFDKNRSNPLFSNDIDDEKNVLIALSGTGLSPPFRGRFETDDGPCLVYDFIAGEISSKATSQMIAGLAHLHTHTPTDGLRQVSGAPEAIFTQGLAFLEGDRSQRAKYLRAHVPNVPNLASVYGCFLHGDPTPANTINTDIGVTFVDWQCPAVGDPVHDLSIALSGAMHFIYGATALDTHEIDALLAAYGDEKITDRFKALAPLYRWRMACYCQWKARRGEADYATAGAIEFS</sequence>
<feature type="domain" description="Aminoglycoside phosphotransferase" evidence="1">
    <location>
        <begin position="30"/>
        <end position="246"/>
    </location>
</feature>
<dbReference type="Proteomes" id="UP000193307">
    <property type="component" value="Unassembled WGS sequence"/>
</dbReference>
<dbReference type="OrthoDB" id="7334546at2"/>
<accession>A0A1Y5T0Z5</accession>
<protein>
    <submittedName>
        <fullName evidence="2">Phosphotransferase enzyme family protein</fullName>
    </submittedName>
</protein>
<dbReference type="SUPFAM" id="SSF56112">
    <property type="entry name" value="Protein kinase-like (PK-like)"/>
    <property type="match status" value="1"/>
</dbReference>
<gene>
    <name evidence="2" type="ORF">PAM7971_02527</name>
</gene>
<dbReference type="InterPro" id="IPR002575">
    <property type="entry name" value="Aminoglycoside_PTrfase"/>
</dbReference>
<dbReference type="AlphaFoldDB" id="A0A1Y5T0Z5"/>
<dbReference type="Pfam" id="PF01636">
    <property type="entry name" value="APH"/>
    <property type="match status" value="1"/>
</dbReference>
<proteinExistence type="predicted"/>
<dbReference type="GO" id="GO:0016740">
    <property type="term" value="F:transferase activity"/>
    <property type="evidence" value="ECO:0007669"/>
    <property type="project" value="UniProtKB-KW"/>
</dbReference>
<name>A0A1Y5T0Z5_9RHOB</name>
<evidence type="ECO:0000259" key="1">
    <source>
        <dbReference type="Pfam" id="PF01636"/>
    </source>
</evidence>
<evidence type="ECO:0000313" key="2">
    <source>
        <dbReference type="EMBL" id="SLN51301.1"/>
    </source>
</evidence>
<evidence type="ECO:0000313" key="3">
    <source>
        <dbReference type="Proteomes" id="UP000193307"/>
    </source>
</evidence>
<keyword evidence="2" id="KW-0808">Transferase</keyword>
<organism evidence="2 3">
    <name type="scientific">Pacificibacter marinus</name>
    <dbReference type="NCBI Taxonomy" id="658057"/>
    <lineage>
        <taxon>Bacteria</taxon>
        <taxon>Pseudomonadati</taxon>
        <taxon>Pseudomonadota</taxon>
        <taxon>Alphaproteobacteria</taxon>
        <taxon>Rhodobacterales</taxon>
        <taxon>Roseobacteraceae</taxon>
        <taxon>Pacificibacter</taxon>
    </lineage>
</organism>
<dbReference type="STRING" id="658057.SAMN04488032_110130"/>
<reference evidence="2 3" key="1">
    <citation type="submission" date="2017-03" db="EMBL/GenBank/DDBJ databases">
        <authorList>
            <person name="Afonso C.L."/>
            <person name="Miller P.J."/>
            <person name="Scott M.A."/>
            <person name="Spackman E."/>
            <person name="Goraichik I."/>
            <person name="Dimitrov K.M."/>
            <person name="Suarez D.L."/>
            <person name="Swayne D.E."/>
        </authorList>
    </citation>
    <scope>NUCLEOTIDE SEQUENCE [LARGE SCALE GENOMIC DNA]</scope>
    <source>
        <strain evidence="2 3">CECT 7971</strain>
    </source>
</reference>
<dbReference type="EMBL" id="FWFW01000008">
    <property type="protein sequence ID" value="SLN51301.1"/>
    <property type="molecule type" value="Genomic_DNA"/>
</dbReference>
<keyword evidence="3" id="KW-1185">Reference proteome</keyword>
<dbReference type="Gene3D" id="3.90.1200.10">
    <property type="match status" value="1"/>
</dbReference>
<dbReference type="InterPro" id="IPR011009">
    <property type="entry name" value="Kinase-like_dom_sf"/>
</dbReference>